<feature type="region of interest" description="Disordered" evidence="2">
    <location>
        <begin position="50"/>
        <end position="90"/>
    </location>
</feature>
<feature type="region of interest" description="Disordered" evidence="2">
    <location>
        <begin position="671"/>
        <end position="726"/>
    </location>
</feature>
<dbReference type="KEGG" id="pmrn:116946121"/>
<organism evidence="4 5">
    <name type="scientific">Petromyzon marinus</name>
    <name type="common">Sea lamprey</name>
    <dbReference type="NCBI Taxonomy" id="7757"/>
    <lineage>
        <taxon>Eukaryota</taxon>
        <taxon>Metazoa</taxon>
        <taxon>Chordata</taxon>
        <taxon>Craniata</taxon>
        <taxon>Vertebrata</taxon>
        <taxon>Cyclostomata</taxon>
        <taxon>Hyperoartia</taxon>
        <taxon>Petromyzontiformes</taxon>
        <taxon>Petromyzontidae</taxon>
        <taxon>Petromyzon</taxon>
    </lineage>
</organism>
<name>A0AAJ7TFG8_PETMA</name>
<dbReference type="CTD" id="116946121"/>
<reference evidence="5" key="1">
    <citation type="submission" date="2025-08" db="UniProtKB">
        <authorList>
            <consortium name="RefSeq"/>
        </authorList>
    </citation>
    <scope>IDENTIFICATION</scope>
    <source>
        <tissue evidence="5">Sperm</tissue>
    </source>
</reference>
<feature type="coiled-coil region" evidence="1">
    <location>
        <begin position="360"/>
        <end position="418"/>
    </location>
</feature>
<evidence type="ECO:0000313" key="4">
    <source>
        <dbReference type="Proteomes" id="UP001318040"/>
    </source>
</evidence>
<evidence type="ECO:0000256" key="2">
    <source>
        <dbReference type="SAM" id="MobiDB-lite"/>
    </source>
</evidence>
<dbReference type="RefSeq" id="XP_032816894.1">
    <property type="nucleotide sequence ID" value="XM_032961003.1"/>
</dbReference>
<feature type="compositionally biased region" description="Gly residues" evidence="2">
    <location>
        <begin position="118"/>
        <end position="141"/>
    </location>
</feature>
<evidence type="ECO:0000259" key="3">
    <source>
        <dbReference type="Pfam" id="PF16043"/>
    </source>
</evidence>
<dbReference type="PANTHER" id="PTHR47080:SF1">
    <property type="entry name" value="CHROMOSOME 16 OPEN READING FRAME 96"/>
    <property type="match status" value="1"/>
</dbReference>
<feature type="region of interest" description="Disordered" evidence="2">
    <location>
        <begin position="111"/>
        <end position="141"/>
    </location>
</feature>
<evidence type="ECO:0000256" key="1">
    <source>
        <dbReference type="SAM" id="Coils"/>
    </source>
</evidence>
<feature type="region of interest" description="Disordered" evidence="2">
    <location>
        <begin position="747"/>
        <end position="789"/>
    </location>
</feature>
<gene>
    <name evidence="5" type="primary">LOC116946121</name>
</gene>
<feature type="compositionally biased region" description="Low complexity" evidence="2">
    <location>
        <begin position="695"/>
        <end position="709"/>
    </location>
</feature>
<keyword evidence="1" id="KW-0175">Coiled coil</keyword>
<dbReference type="Proteomes" id="UP001318040">
    <property type="component" value="Chromosome 26"/>
</dbReference>
<sequence>MASTVSLAELADLAVGSPQAGCVDFTALHRLLRALLAQLHLQEVRVGEPLLRVPPQDGGPTQQRQQREGNPAGSTPLPAQPSSKTPGALEERVHGLERRLDVLDALPDLPELLDGSKRGGGGGGGGGGIGGGGAASGGGRPGPVRDMWQLLQINKRLEANETAVSKAMSLLQELLDDINSLKSAKEVMLENIRNLRDQQESINANELKERMAAVEAYKTRIDELDRNLREQQNKLGLLPSPEEFRNCITYKFLQETLIPKGGTLQEAHATEIQPQHKEAAQALRVIGQLPRLHGALEIRVEALEADLQSVPNKSEMEALKRQLEDLASKNIPDNLLQQLKALAEDLGKLNGEKAKDAEALRLLQAALRQLQADCERLDSTTALLEEDKAQKQRHVNRLFELVEQLEEKKADKQHVEMEIDVKADKLALDGKVSRAQFDETAERLGAMVQELLSKLALHEHDWVKTLERLTQEMDSKLDRMDLDPLKKQLEDRWRAFKKHLQEGPRIEADDAAAFRKQLVARFNCLSCDRPVDLMPGPHIITLPATQGFPPSRSVRPYTVYDVGHIRHNAKSEKELAEYAYWASARPCGGSHTMTYTARRFNKAQNLNQVYLSQSVDKQQAYTKKGVDIMGLNGQIYKGRASGRLPDLQPAQPTEDFTTVEDDASVQMAYRGSRSTVQRRNSGGAEVRAVPTRPQSARLPPRARAVSARPSARERPTTSLGRLSGERQASAATLLMQPAATTAAATSSLAQHRQQQQDHQVDGASIAVSIPAAPAEPPGSPDTLQQQQLV</sequence>
<feature type="coiled-coil region" evidence="1">
    <location>
        <begin position="171"/>
        <end position="234"/>
    </location>
</feature>
<dbReference type="Pfam" id="PF16043">
    <property type="entry name" value="DUF4795"/>
    <property type="match status" value="1"/>
</dbReference>
<evidence type="ECO:0000313" key="5">
    <source>
        <dbReference type="RefSeq" id="XP_032816894.1"/>
    </source>
</evidence>
<dbReference type="InterPro" id="IPR032013">
    <property type="entry name" value="DUF4795"/>
</dbReference>
<keyword evidence="4" id="KW-1185">Reference proteome</keyword>
<proteinExistence type="predicted"/>
<dbReference type="AlphaFoldDB" id="A0AAJ7TFG8"/>
<feature type="compositionally biased region" description="Low complexity" evidence="2">
    <location>
        <begin position="761"/>
        <end position="772"/>
    </location>
</feature>
<accession>A0AAJ7TFG8</accession>
<dbReference type="PANTHER" id="PTHR47080">
    <property type="entry name" value="CHROMOSOME 16 OPEN READING FRAME 96"/>
    <property type="match status" value="1"/>
</dbReference>
<feature type="domain" description="DUF4795" evidence="3">
    <location>
        <begin position="353"/>
        <end position="557"/>
    </location>
</feature>
<protein>
    <submittedName>
        <fullName evidence="5">Uncharacterized protein C16orf96 homolog</fullName>
    </submittedName>
</protein>